<comment type="caution">
    <text evidence="5">The sequence shown here is derived from an EMBL/GenBank/DDBJ whole genome shotgun (WGS) entry which is preliminary data.</text>
</comment>
<dbReference type="Pfam" id="PF06030">
    <property type="entry name" value="WxLIP_PGBD"/>
    <property type="match status" value="1"/>
</dbReference>
<evidence type="ECO:0000256" key="2">
    <source>
        <dbReference type="SAM" id="SignalP"/>
    </source>
</evidence>
<dbReference type="Proteomes" id="UP000674938">
    <property type="component" value="Unassembled WGS sequence"/>
</dbReference>
<evidence type="ECO:0000313" key="5">
    <source>
        <dbReference type="EMBL" id="MBP1041148.1"/>
    </source>
</evidence>
<feature type="chain" id="PRO_5037161074" evidence="2">
    <location>
        <begin position="28"/>
        <end position="365"/>
    </location>
</feature>
<reference evidence="5" key="1">
    <citation type="submission" date="2020-12" db="EMBL/GenBank/DDBJ databases">
        <title>Vagococcus allomyrinae sp. nov. and Enterococcus lavae sp. nov., isolated from the larvae of Allomyrina dichotoma.</title>
        <authorList>
            <person name="Lee S.D."/>
        </authorList>
    </citation>
    <scope>NUCLEOTIDE SEQUENCE</scope>
    <source>
        <strain evidence="5">BWB3-3</strain>
    </source>
</reference>
<evidence type="ECO:0000313" key="6">
    <source>
        <dbReference type="Proteomes" id="UP000674938"/>
    </source>
</evidence>
<feature type="signal peptide" evidence="2">
    <location>
        <begin position="1"/>
        <end position="27"/>
    </location>
</feature>
<evidence type="ECO:0000259" key="4">
    <source>
        <dbReference type="Pfam" id="PF11797"/>
    </source>
</evidence>
<dbReference type="InterPro" id="IPR021759">
    <property type="entry name" value="WxLIP_HBD"/>
</dbReference>
<dbReference type="Pfam" id="PF11797">
    <property type="entry name" value="WxLIP_HBD"/>
    <property type="match status" value="1"/>
</dbReference>
<dbReference type="EMBL" id="JAEEGA010000005">
    <property type="protein sequence ID" value="MBP1041148.1"/>
    <property type="molecule type" value="Genomic_DNA"/>
</dbReference>
<gene>
    <name evidence="5" type="ORF">I6N95_09040</name>
</gene>
<keyword evidence="1" id="KW-0812">Transmembrane</keyword>
<feature type="domain" description="WxL Interacting Protein peptidoglycan binding" evidence="3">
    <location>
        <begin position="40"/>
        <end position="156"/>
    </location>
</feature>
<sequence length="365" mass="40447">MKNRSKITIFLLVSIFLFLLMSQRVLADNAEGNPAGAVGFTYSIDYPNNQIQEAGYFDLLMTAGQKQTVKMKLSNPAAAEVKVLVGLNGAKTNKNGVVEFGDTEIKNDKSLKFAFEDIVKGPDEVILAPGESKDLELEITMPKTEFDGVILGGIRLIRDDSADQKAGVSGAQIKNKYQYIIGMTLQVNQHKVVPALVLNSVYADQFNYQNTIFINFSNSKAAMLSDMSIEVQISKQGEGQVLYETKKNGMRLAPNSFIDFPISMQGERMVAGNYSAHILVQGSDDIREEWTKDFEITKEEADKFNTRDVGLVAEKGINWLVIALIAGGAILGIGLIYWLLSFVKMNQKNNNKVSKKISNHRKKSR</sequence>
<feature type="transmembrane region" description="Helical" evidence="1">
    <location>
        <begin position="317"/>
        <end position="340"/>
    </location>
</feature>
<evidence type="ECO:0000256" key="1">
    <source>
        <dbReference type="SAM" id="Phobius"/>
    </source>
</evidence>
<protein>
    <submittedName>
        <fullName evidence="5">DUF916 and DUF3324 domain-containing protein</fullName>
    </submittedName>
</protein>
<organism evidence="5 6">
    <name type="scientific">Vagococcus allomyrinae</name>
    <dbReference type="NCBI Taxonomy" id="2794353"/>
    <lineage>
        <taxon>Bacteria</taxon>
        <taxon>Bacillati</taxon>
        <taxon>Bacillota</taxon>
        <taxon>Bacilli</taxon>
        <taxon>Lactobacillales</taxon>
        <taxon>Enterococcaceae</taxon>
        <taxon>Vagococcus</taxon>
    </lineage>
</organism>
<dbReference type="RefSeq" id="WP_209526814.1">
    <property type="nucleotide sequence ID" value="NZ_JAEEGA010000005.1"/>
</dbReference>
<accession>A0A940PBV0</accession>
<dbReference type="AlphaFoldDB" id="A0A940PBV0"/>
<proteinExistence type="predicted"/>
<keyword evidence="1" id="KW-1133">Transmembrane helix</keyword>
<name>A0A940PBV0_9ENTE</name>
<keyword evidence="1" id="KW-0472">Membrane</keyword>
<dbReference type="InterPro" id="IPR010317">
    <property type="entry name" value="WxLIP_PGBD"/>
</dbReference>
<evidence type="ECO:0000259" key="3">
    <source>
        <dbReference type="Pfam" id="PF06030"/>
    </source>
</evidence>
<feature type="domain" description="WxL Interacting Protein host binding" evidence="4">
    <location>
        <begin position="170"/>
        <end position="305"/>
    </location>
</feature>
<keyword evidence="2" id="KW-0732">Signal</keyword>
<keyword evidence="6" id="KW-1185">Reference proteome</keyword>